<dbReference type="RefSeq" id="WP_230438895.1">
    <property type="nucleotide sequence ID" value="NZ_CP087715.1"/>
</dbReference>
<evidence type="ECO:0000313" key="2">
    <source>
        <dbReference type="Proteomes" id="UP001597264"/>
    </source>
</evidence>
<gene>
    <name evidence="1" type="ORF">ACFQ2X_14290</name>
</gene>
<protein>
    <submittedName>
        <fullName evidence="1">DUF6763 family protein</fullName>
    </submittedName>
</protein>
<dbReference type="InterPro" id="IPR046651">
    <property type="entry name" value="DUF6763"/>
</dbReference>
<evidence type="ECO:0000313" key="1">
    <source>
        <dbReference type="EMBL" id="MFD1217777.1"/>
    </source>
</evidence>
<dbReference type="EMBL" id="JBHTLR010000019">
    <property type="protein sequence ID" value="MFD1217777.1"/>
    <property type="molecule type" value="Genomic_DNA"/>
</dbReference>
<proteinExistence type="predicted"/>
<sequence>MARIAPEIGGWFENFESGEVFEVVALDQPGRAIEIQYSDGALSEIDYDSWPQLPVIGAAAPEDPNAGYGTVAEEMQDEEDTGYRSPIFNSARSAIDKLEGESFPGTDEFDD</sequence>
<dbReference type="Pfam" id="PF20549">
    <property type="entry name" value="DUF6763"/>
    <property type="match status" value="1"/>
</dbReference>
<dbReference type="Proteomes" id="UP001597264">
    <property type="component" value="Unassembled WGS sequence"/>
</dbReference>
<comment type="caution">
    <text evidence="1">The sequence shown here is derived from an EMBL/GenBank/DDBJ whole genome shotgun (WGS) entry which is preliminary data.</text>
</comment>
<keyword evidence="2" id="KW-1185">Reference proteome</keyword>
<accession>A0ABW3UAV8</accession>
<organism evidence="1 2">
    <name type="scientific">Microbulbifer celer</name>
    <dbReference type="NCBI Taxonomy" id="435905"/>
    <lineage>
        <taxon>Bacteria</taxon>
        <taxon>Pseudomonadati</taxon>
        <taxon>Pseudomonadota</taxon>
        <taxon>Gammaproteobacteria</taxon>
        <taxon>Cellvibrionales</taxon>
        <taxon>Microbulbiferaceae</taxon>
        <taxon>Microbulbifer</taxon>
    </lineage>
</organism>
<reference evidence="2" key="1">
    <citation type="journal article" date="2019" name="Int. J. Syst. Evol. Microbiol.">
        <title>The Global Catalogue of Microorganisms (GCM) 10K type strain sequencing project: providing services to taxonomists for standard genome sequencing and annotation.</title>
        <authorList>
            <consortium name="The Broad Institute Genomics Platform"/>
            <consortium name="The Broad Institute Genome Sequencing Center for Infectious Disease"/>
            <person name="Wu L."/>
            <person name="Ma J."/>
        </authorList>
    </citation>
    <scope>NUCLEOTIDE SEQUENCE [LARGE SCALE GENOMIC DNA]</scope>
    <source>
        <strain evidence="2">CCUG 54356</strain>
    </source>
</reference>
<name>A0ABW3UAV8_9GAMM</name>